<comment type="subcellular location">
    <subcellularLocation>
        <location evidence="1">Membrane</location>
        <topology evidence="1">Multi-pass membrane protein</topology>
    </subcellularLocation>
</comment>
<dbReference type="InterPro" id="IPR010432">
    <property type="entry name" value="RDD"/>
</dbReference>
<evidence type="ECO:0000313" key="9">
    <source>
        <dbReference type="Proteomes" id="UP001058236"/>
    </source>
</evidence>
<keyword evidence="3 6" id="KW-1133">Transmembrane helix</keyword>
<evidence type="ECO:0000259" key="7">
    <source>
        <dbReference type="Pfam" id="PF06271"/>
    </source>
</evidence>
<feature type="region of interest" description="Disordered" evidence="5">
    <location>
        <begin position="187"/>
        <end position="208"/>
    </location>
</feature>
<evidence type="ECO:0000256" key="1">
    <source>
        <dbReference type="ARBA" id="ARBA00004141"/>
    </source>
</evidence>
<keyword evidence="2 6" id="KW-0812">Transmembrane</keyword>
<evidence type="ECO:0000256" key="5">
    <source>
        <dbReference type="SAM" id="MobiDB-lite"/>
    </source>
</evidence>
<gene>
    <name evidence="8" type="ORF">NLU04_05485</name>
</gene>
<evidence type="ECO:0000313" key="8">
    <source>
        <dbReference type="EMBL" id="UTR83187.1"/>
    </source>
</evidence>
<feature type="transmembrane region" description="Helical" evidence="6">
    <location>
        <begin position="38"/>
        <end position="58"/>
    </location>
</feature>
<keyword evidence="4 6" id="KW-0472">Membrane</keyword>
<sequence length="208" mass="22791">MYGTGRIAAPPAPPRPDPYGTPGRQPRIPRGTGETRRYLAVGLDCYLCLLVVGLLLHSCLRAADAGVGRTAVALVAQLTALSFANQVLLTMAVRASAGKLIMGVRVIRLPDAGRPEFRRLVLRWLYGLFWLPLQPWRHLRRTTAGPPPRERLGGCPRAAATHADLAGVRQVHRSDLRSYREAVARRRGRHVRPEAAGGPAPRVPWRTG</sequence>
<accession>A0ABY5FHF1</accession>
<keyword evidence="9" id="KW-1185">Reference proteome</keyword>
<feature type="compositionally biased region" description="Pro residues" evidence="5">
    <location>
        <begin position="10"/>
        <end position="19"/>
    </location>
</feature>
<feature type="region of interest" description="Disordered" evidence="5">
    <location>
        <begin position="1"/>
        <end position="31"/>
    </location>
</feature>
<feature type="transmembrane region" description="Helical" evidence="6">
    <location>
        <begin position="70"/>
        <end position="93"/>
    </location>
</feature>
<evidence type="ECO:0000256" key="4">
    <source>
        <dbReference type="ARBA" id="ARBA00023136"/>
    </source>
</evidence>
<dbReference type="EMBL" id="CP101397">
    <property type="protein sequence ID" value="UTR83187.1"/>
    <property type="molecule type" value="Genomic_DNA"/>
</dbReference>
<evidence type="ECO:0000256" key="3">
    <source>
        <dbReference type="ARBA" id="ARBA00022989"/>
    </source>
</evidence>
<proteinExistence type="predicted"/>
<reference evidence="8" key="1">
    <citation type="submission" date="2022-07" db="EMBL/GenBank/DDBJ databases">
        <title>Genomic of Streptomyces cavourensis F2.</title>
        <authorList>
            <person name="Hu S."/>
            <person name="Liang W."/>
        </authorList>
    </citation>
    <scope>NUCLEOTIDE SEQUENCE</scope>
    <source>
        <strain evidence="8">F2</strain>
    </source>
</reference>
<dbReference type="Proteomes" id="UP001058236">
    <property type="component" value="Chromosome"/>
</dbReference>
<feature type="domain" description="RDD" evidence="7">
    <location>
        <begin position="35"/>
        <end position="129"/>
    </location>
</feature>
<evidence type="ECO:0000256" key="2">
    <source>
        <dbReference type="ARBA" id="ARBA00022692"/>
    </source>
</evidence>
<organism evidence="8 9">
    <name type="scientific">Streptomyces cavourensis</name>
    <dbReference type="NCBI Taxonomy" id="67258"/>
    <lineage>
        <taxon>Bacteria</taxon>
        <taxon>Bacillati</taxon>
        <taxon>Actinomycetota</taxon>
        <taxon>Actinomycetes</taxon>
        <taxon>Kitasatosporales</taxon>
        <taxon>Streptomycetaceae</taxon>
        <taxon>Streptomyces</taxon>
    </lineage>
</organism>
<evidence type="ECO:0000256" key="6">
    <source>
        <dbReference type="SAM" id="Phobius"/>
    </source>
</evidence>
<protein>
    <submittedName>
        <fullName evidence="8">RDD family protein</fullName>
    </submittedName>
</protein>
<name>A0ABY5FHF1_9ACTN</name>
<dbReference type="Pfam" id="PF06271">
    <property type="entry name" value="RDD"/>
    <property type="match status" value="1"/>
</dbReference>